<dbReference type="AlphaFoldDB" id="A0A915J6R1"/>
<proteinExistence type="predicted"/>
<reference evidence="2" key="1">
    <citation type="submission" date="2022-11" db="UniProtKB">
        <authorList>
            <consortium name="WormBaseParasite"/>
        </authorList>
    </citation>
    <scope>IDENTIFICATION</scope>
</reference>
<keyword evidence="1" id="KW-1185">Reference proteome</keyword>
<organism evidence="1 2">
    <name type="scientific">Romanomermis culicivorax</name>
    <name type="common">Nematode worm</name>
    <dbReference type="NCBI Taxonomy" id="13658"/>
    <lineage>
        <taxon>Eukaryota</taxon>
        <taxon>Metazoa</taxon>
        <taxon>Ecdysozoa</taxon>
        <taxon>Nematoda</taxon>
        <taxon>Enoplea</taxon>
        <taxon>Dorylaimia</taxon>
        <taxon>Mermithida</taxon>
        <taxon>Mermithoidea</taxon>
        <taxon>Mermithidae</taxon>
        <taxon>Romanomermis</taxon>
    </lineage>
</organism>
<accession>A0A915J6R1</accession>
<dbReference type="WBParaSite" id="nRc.2.0.1.t21454-RA">
    <property type="protein sequence ID" value="nRc.2.0.1.t21454-RA"/>
    <property type="gene ID" value="nRc.2.0.1.g21454"/>
</dbReference>
<evidence type="ECO:0000313" key="2">
    <source>
        <dbReference type="WBParaSite" id="nRc.2.0.1.t21454-RA"/>
    </source>
</evidence>
<sequence length="76" mass="8998">MPNLFQKTYRQECECDTISASCSSDNKANRIFIWLVMAKSKSFNGLNWKNKPLLVGKHKFLTLNLWIDQGRWLEKY</sequence>
<evidence type="ECO:0000313" key="1">
    <source>
        <dbReference type="Proteomes" id="UP000887565"/>
    </source>
</evidence>
<name>A0A915J6R1_ROMCU</name>
<protein>
    <submittedName>
        <fullName evidence="2">Uncharacterized protein</fullName>
    </submittedName>
</protein>
<dbReference type="Proteomes" id="UP000887565">
    <property type="component" value="Unplaced"/>
</dbReference>